<organism evidence="3 4">
    <name type="scientific">Clostridium carboxidivorans P7</name>
    <dbReference type="NCBI Taxonomy" id="536227"/>
    <lineage>
        <taxon>Bacteria</taxon>
        <taxon>Bacillati</taxon>
        <taxon>Bacillota</taxon>
        <taxon>Clostridia</taxon>
        <taxon>Eubacteriales</taxon>
        <taxon>Clostridiaceae</taxon>
        <taxon>Clostridium</taxon>
    </lineage>
</organism>
<accession>C6PT29</accession>
<dbReference type="InterPro" id="IPR010758">
    <property type="entry name" value="Trans-2-enoyl-CoA_reductase"/>
</dbReference>
<reference evidence="3 4" key="1">
    <citation type="submission" date="2009-06" db="EMBL/GenBank/DDBJ databases">
        <title>The draft genome of Clostridium carboxidivorans P7.</title>
        <authorList>
            <consortium name="US DOE Joint Genome Institute (JGI-PGF)"/>
            <person name="Lucas S."/>
            <person name="Copeland A."/>
            <person name="Lapidus A."/>
            <person name="Glavina del Rio T."/>
            <person name="Tice H."/>
            <person name="Bruce D."/>
            <person name="Goodwin L."/>
            <person name="Pitluck S."/>
            <person name="Larimer F."/>
            <person name="Land M.L."/>
            <person name="Hauser L."/>
            <person name="Hemme C.L."/>
        </authorList>
    </citation>
    <scope>NUCLEOTIDE SEQUENCE [LARGE SCALE GENOMIC DNA]</scope>
    <source>
        <strain evidence="3 4">P7</strain>
    </source>
</reference>
<name>C6PT29_9CLOT</name>
<dbReference type="GO" id="GO:0004318">
    <property type="term" value="F:enoyl-[acyl-carrier-protein] reductase (NADH) activity"/>
    <property type="evidence" value="ECO:0007669"/>
    <property type="project" value="TreeGrafter"/>
</dbReference>
<dbReference type="GO" id="GO:0051287">
    <property type="term" value="F:NAD binding"/>
    <property type="evidence" value="ECO:0007669"/>
    <property type="project" value="TreeGrafter"/>
</dbReference>
<dbReference type="GO" id="GO:0006633">
    <property type="term" value="P:fatty acid biosynthetic process"/>
    <property type="evidence" value="ECO:0007669"/>
    <property type="project" value="TreeGrafter"/>
</dbReference>
<dbReference type="AlphaFoldDB" id="C6PT29"/>
<dbReference type="InterPro" id="IPR024906">
    <property type="entry name" value="Eno_Rdtase_FAD-bd_dom"/>
</dbReference>
<sequence length="77" mass="9166">MHLNDNGGIRLIDLEVEEHVQKSLSDVWDKITTENVSELTNIDNFRREFFKLFGFEHSDRDYDKEVSQYVELTNCLE</sequence>
<comment type="caution">
    <text evidence="3">The sequence shown here is derived from an EMBL/GenBank/DDBJ whole genome shotgun (WGS) entry which is preliminary data.</text>
</comment>
<keyword evidence="4" id="KW-1185">Reference proteome</keyword>
<dbReference type="Proteomes" id="UP000004198">
    <property type="component" value="Unassembled WGS sequence"/>
</dbReference>
<evidence type="ECO:0000259" key="2">
    <source>
        <dbReference type="Pfam" id="PF07055"/>
    </source>
</evidence>
<dbReference type="OrthoDB" id="9802260at2"/>
<dbReference type="eggNOG" id="COG3007">
    <property type="taxonomic scope" value="Bacteria"/>
</dbReference>
<evidence type="ECO:0000313" key="3">
    <source>
        <dbReference type="EMBL" id="EET87550.1"/>
    </source>
</evidence>
<dbReference type="Gene3D" id="3.40.50.720">
    <property type="entry name" value="NAD(P)-binding Rossmann-like Domain"/>
    <property type="match status" value="1"/>
</dbReference>
<feature type="domain" description="Enoyl reductase FAD binding" evidence="2">
    <location>
        <begin position="5"/>
        <end position="66"/>
    </location>
</feature>
<evidence type="ECO:0000256" key="1">
    <source>
        <dbReference type="ARBA" id="ARBA00048302"/>
    </source>
</evidence>
<evidence type="ECO:0000313" key="4">
    <source>
        <dbReference type="Proteomes" id="UP000004198"/>
    </source>
</evidence>
<dbReference type="STRING" id="536227.Ccar_13600"/>
<dbReference type="Pfam" id="PF07055">
    <property type="entry name" value="Eno-Rase_FAD_bd"/>
    <property type="match status" value="1"/>
</dbReference>
<gene>
    <name evidence="3" type="ORF">CcarbDRAFT_1946</name>
</gene>
<dbReference type="PANTHER" id="PTHR37480:SF1">
    <property type="entry name" value="ENOYL-[ACYL-CARRIER-PROTEIN] REDUCTASE [NADH]"/>
    <property type="match status" value="1"/>
</dbReference>
<dbReference type="PANTHER" id="PTHR37480">
    <property type="entry name" value="ENOYL-[ACYL-CARRIER-PROTEIN] REDUCTASE [NADH]"/>
    <property type="match status" value="1"/>
</dbReference>
<comment type="catalytic activity">
    <reaction evidence="1">
        <text>a 2,3-saturated acyl-CoA + NAD(+) = a (2E)-enoyl-CoA + NADH + H(+)</text>
        <dbReference type="Rhea" id="RHEA:18177"/>
        <dbReference type="ChEBI" id="CHEBI:15378"/>
        <dbReference type="ChEBI" id="CHEBI:57540"/>
        <dbReference type="ChEBI" id="CHEBI:57945"/>
        <dbReference type="ChEBI" id="CHEBI:58856"/>
        <dbReference type="ChEBI" id="CHEBI:65111"/>
        <dbReference type="EC" id="1.3.1.44"/>
    </reaction>
</comment>
<dbReference type="PATRIC" id="fig|536227.13.peg.2847"/>
<proteinExistence type="predicted"/>
<protein>
    <submittedName>
        <fullName evidence="3">Trans-2-enoyl-CoA reductase</fullName>
    </submittedName>
</protein>
<dbReference type="KEGG" id="cck:Ccar_13600"/>
<dbReference type="RefSeq" id="WP_007060831.1">
    <property type="nucleotide sequence ID" value="NZ_ACVI01000027.1"/>
</dbReference>
<dbReference type="EMBL" id="ACVI01000027">
    <property type="protein sequence ID" value="EET87550.1"/>
    <property type="molecule type" value="Genomic_DNA"/>
</dbReference>
<dbReference type="GO" id="GO:0050343">
    <property type="term" value="F:trans-2-enoyl-CoA reductase (NADH) activity"/>
    <property type="evidence" value="ECO:0007669"/>
    <property type="project" value="UniProtKB-EC"/>
</dbReference>